<name>A0ACB8RPB9_9AGAM</name>
<keyword evidence="2" id="KW-1185">Reference proteome</keyword>
<evidence type="ECO:0000313" key="2">
    <source>
        <dbReference type="Proteomes" id="UP000814033"/>
    </source>
</evidence>
<reference evidence="1" key="1">
    <citation type="submission" date="2021-02" db="EMBL/GenBank/DDBJ databases">
        <authorList>
            <consortium name="DOE Joint Genome Institute"/>
            <person name="Ahrendt S."/>
            <person name="Looney B.P."/>
            <person name="Miyauchi S."/>
            <person name="Morin E."/>
            <person name="Drula E."/>
            <person name="Courty P.E."/>
            <person name="Chicoki N."/>
            <person name="Fauchery L."/>
            <person name="Kohler A."/>
            <person name="Kuo A."/>
            <person name="Labutti K."/>
            <person name="Pangilinan J."/>
            <person name="Lipzen A."/>
            <person name="Riley R."/>
            <person name="Andreopoulos W."/>
            <person name="He G."/>
            <person name="Johnson J."/>
            <person name="Barry K.W."/>
            <person name="Grigoriev I.V."/>
            <person name="Nagy L."/>
            <person name="Hibbett D."/>
            <person name="Henrissat B."/>
            <person name="Matheny P.B."/>
            <person name="Labbe J."/>
            <person name="Martin F."/>
        </authorList>
    </citation>
    <scope>NUCLEOTIDE SEQUENCE</scope>
    <source>
        <strain evidence="1">FP105234-sp</strain>
    </source>
</reference>
<proteinExistence type="predicted"/>
<reference evidence="1" key="2">
    <citation type="journal article" date="2022" name="New Phytol.">
        <title>Evolutionary transition to the ectomycorrhizal habit in the genomes of a hyperdiverse lineage of mushroom-forming fungi.</title>
        <authorList>
            <person name="Looney B."/>
            <person name="Miyauchi S."/>
            <person name="Morin E."/>
            <person name="Drula E."/>
            <person name="Courty P.E."/>
            <person name="Kohler A."/>
            <person name="Kuo A."/>
            <person name="LaButti K."/>
            <person name="Pangilinan J."/>
            <person name="Lipzen A."/>
            <person name="Riley R."/>
            <person name="Andreopoulos W."/>
            <person name="He G."/>
            <person name="Johnson J."/>
            <person name="Nolan M."/>
            <person name="Tritt A."/>
            <person name="Barry K.W."/>
            <person name="Grigoriev I.V."/>
            <person name="Nagy L.G."/>
            <person name="Hibbett D."/>
            <person name="Henrissat B."/>
            <person name="Matheny P.B."/>
            <person name="Labbe J."/>
            <person name="Martin F.M."/>
        </authorList>
    </citation>
    <scope>NUCLEOTIDE SEQUENCE</scope>
    <source>
        <strain evidence="1">FP105234-sp</strain>
    </source>
</reference>
<comment type="caution">
    <text evidence="1">The sequence shown here is derived from an EMBL/GenBank/DDBJ whole genome shotgun (WGS) entry which is preliminary data.</text>
</comment>
<dbReference type="Proteomes" id="UP000814033">
    <property type="component" value="Unassembled WGS sequence"/>
</dbReference>
<accession>A0ACB8RPB9</accession>
<dbReference type="EMBL" id="MU275942">
    <property type="protein sequence ID" value="KAI0045775.1"/>
    <property type="molecule type" value="Genomic_DNA"/>
</dbReference>
<sequence>MSRRDSRVSLNRQNDALLEFENFKKKFLLANKHITKLNSTLSVRIEELNAQISALYVENLRLRASEIALAAQLKKERDKSQRIMADAETAMHHFMKTFGLIRKSFNVPSGKPPSPPKHAPTATARRPALNPDASPHANRLARPPNFPEIFEEEEGPESDAQEDEERETSPSPVVRRKKPRASSSRLPVPASGRVISPPPPPLLAALHIQVDESLLKGRKRISRRTSGLLAPPDTTTRPVSPVPRPPSPAFGSPLRRDAGLAEEEEEYAVMHGGGLVVVPDDTEEEAERDRAARKERRKRAKARDAELAIARDRDRASQRAQEDDEPVAEGSKSRLKDVTNSPVGRSALPPLDTHISGACAVLSPANFADIPRTDSDRQRTPDSESDVPSSALTMASTSTRAVMSTPSTTPGPPSHLPTPRNSTSPPVPASDTDPGPAGGREKRVRKSVNYTEPKLNTKMRKPDPAPAPSTSTAKRLSTASQQPSPRTSLEDEHPTVTAVRRKKSRPRLPPEDDGDASDGAQADEEAVPRMNNNWVNVDGRRRSAHTTAMLASARRPLGDGDEARRHSMAV</sequence>
<protein>
    <submittedName>
        <fullName evidence="1">Uncharacterized protein</fullName>
    </submittedName>
</protein>
<gene>
    <name evidence="1" type="ORF">FA95DRAFT_1680251</name>
</gene>
<organism evidence="1 2">
    <name type="scientific">Auriscalpium vulgare</name>
    <dbReference type="NCBI Taxonomy" id="40419"/>
    <lineage>
        <taxon>Eukaryota</taxon>
        <taxon>Fungi</taxon>
        <taxon>Dikarya</taxon>
        <taxon>Basidiomycota</taxon>
        <taxon>Agaricomycotina</taxon>
        <taxon>Agaricomycetes</taxon>
        <taxon>Russulales</taxon>
        <taxon>Auriscalpiaceae</taxon>
        <taxon>Auriscalpium</taxon>
    </lineage>
</organism>
<evidence type="ECO:0000313" key="1">
    <source>
        <dbReference type="EMBL" id="KAI0045775.1"/>
    </source>
</evidence>